<dbReference type="EMBL" id="QYSE01000003">
    <property type="protein sequence ID" value="RJF34341.1"/>
    <property type="molecule type" value="Genomic_DNA"/>
</dbReference>
<dbReference type="Gene3D" id="3.40.190.10">
    <property type="entry name" value="Periplasmic binding protein-like II"/>
    <property type="match status" value="2"/>
</dbReference>
<comment type="caution">
    <text evidence="4">The sequence shown here is derived from an EMBL/GenBank/DDBJ whole genome shotgun (WGS) entry which is preliminary data.</text>
</comment>
<keyword evidence="3" id="KW-0732">Signal</keyword>
<dbReference type="PANTHER" id="PTHR43649:SF12">
    <property type="entry name" value="DIACETYLCHITOBIOSE BINDING PROTEIN DASA"/>
    <property type="match status" value="1"/>
</dbReference>
<comment type="similarity">
    <text evidence="2">Belongs to the bacterial solute-binding protein 1 family.</text>
</comment>
<sequence length="458" mass="51884">MASQLFKFKKPFLYVALVVFCQCSFASATLQHWQQASINWQSEAGSHINILADEQPAFMALKPYIPLFEQLTGISVGFHALEQSQMRVRRHQDLSEATGLYDVLPMGITFLGEAQSQGWIEPLQPYIDNPKLTDKAWYQLEDISERSLALCKIDDTLYSLPFDFSAPIYFYRKDLFERFNLDVPDTYEQLQAVKIKLQKAIDRTPSLNGMHAFASRTLPGAGLNTWTVLPVMRAYGAEVIDAQGLSVFDSPQTAQSLQVYRDLVTGFGNPDNSRLLHFYEIRRLFKEGQLASAFLASHFYNEIDTAEESDIWNKWEAAPLPAGPIARETSPWAWAFAINSKSNKKRAAWLFIQWATSEQTAALLSTGGSPPRQKVWHDKLFTLVNKPGFNQTMLWVFEHATPDRLQAGMVEFPVIGEIISQTFSQIFYGADIKQSIKSTDAKINANMQALKIRSNIQQ</sequence>
<dbReference type="GO" id="GO:0042597">
    <property type="term" value="C:periplasmic space"/>
    <property type="evidence" value="ECO:0007669"/>
    <property type="project" value="UniProtKB-SubCell"/>
</dbReference>
<dbReference type="InterPro" id="IPR006059">
    <property type="entry name" value="SBP"/>
</dbReference>
<protein>
    <submittedName>
        <fullName evidence="4">Extracellular solute-binding protein</fullName>
    </submittedName>
</protein>
<dbReference type="Proteomes" id="UP000265938">
    <property type="component" value="Unassembled WGS sequence"/>
</dbReference>
<name>A0A3A3ELM3_9GAMM</name>
<dbReference type="AlphaFoldDB" id="A0A3A3ELM3"/>
<dbReference type="PANTHER" id="PTHR43649">
    <property type="entry name" value="ARABINOSE-BINDING PROTEIN-RELATED"/>
    <property type="match status" value="1"/>
</dbReference>
<evidence type="ECO:0000256" key="3">
    <source>
        <dbReference type="SAM" id="SignalP"/>
    </source>
</evidence>
<dbReference type="InterPro" id="IPR050490">
    <property type="entry name" value="Bact_solute-bd_prot1"/>
</dbReference>
<dbReference type="SUPFAM" id="SSF53850">
    <property type="entry name" value="Periplasmic binding protein-like II"/>
    <property type="match status" value="1"/>
</dbReference>
<evidence type="ECO:0000313" key="4">
    <source>
        <dbReference type="EMBL" id="RJF34341.1"/>
    </source>
</evidence>
<gene>
    <name evidence="4" type="ORF">D4741_13195</name>
</gene>
<evidence type="ECO:0000313" key="5">
    <source>
        <dbReference type="Proteomes" id="UP000265938"/>
    </source>
</evidence>
<dbReference type="Pfam" id="PF01547">
    <property type="entry name" value="SBP_bac_1"/>
    <property type="match status" value="1"/>
</dbReference>
<accession>A0A3A3ELM3</accession>
<evidence type="ECO:0000256" key="1">
    <source>
        <dbReference type="ARBA" id="ARBA00004418"/>
    </source>
</evidence>
<reference evidence="4 5" key="1">
    <citation type="submission" date="2018-09" db="EMBL/GenBank/DDBJ databases">
        <title>Identification of marine bacteria producing industrial enzymes.</title>
        <authorList>
            <person name="Cheng T.H."/>
            <person name="Saidin J."/>
            <person name="Muhd D.D."/>
            <person name="Isa M.N.M."/>
            <person name="Bakar M.F.A."/>
            <person name="Ismail N."/>
        </authorList>
    </citation>
    <scope>NUCLEOTIDE SEQUENCE [LARGE SCALE GENOMIC DNA]</scope>
    <source>
        <strain evidence="4 5">MNAD 1.6</strain>
    </source>
</reference>
<feature type="chain" id="PRO_5017357451" evidence="3">
    <location>
        <begin position="29"/>
        <end position="458"/>
    </location>
</feature>
<evidence type="ECO:0000256" key="2">
    <source>
        <dbReference type="ARBA" id="ARBA00008520"/>
    </source>
</evidence>
<organism evidence="4 5">
    <name type="scientific">Pseudoalteromonas gelatinilytica</name>
    <dbReference type="NCBI Taxonomy" id="1703256"/>
    <lineage>
        <taxon>Bacteria</taxon>
        <taxon>Pseudomonadati</taxon>
        <taxon>Pseudomonadota</taxon>
        <taxon>Gammaproteobacteria</taxon>
        <taxon>Alteromonadales</taxon>
        <taxon>Pseudoalteromonadaceae</taxon>
        <taxon>Pseudoalteromonas</taxon>
    </lineage>
</organism>
<proteinExistence type="inferred from homology"/>
<comment type="subcellular location">
    <subcellularLocation>
        <location evidence="1">Periplasm</location>
    </subcellularLocation>
</comment>
<dbReference type="RefSeq" id="WP_119853332.1">
    <property type="nucleotide sequence ID" value="NZ_QYSE01000003.1"/>
</dbReference>
<feature type="signal peptide" evidence="3">
    <location>
        <begin position="1"/>
        <end position="28"/>
    </location>
</feature>